<dbReference type="STRING" id="48709.A0A1D2MT41"/>
<sequence length="719" mass="79863">LLISALLLQCAFAEEQTSTIPQHFGLLIGKLNVYHHGVSGSVYAVNRTTILIKDFNYDGMGKDAFFWGGSTGTGPSPNGFIIPDQHGRTNVLSKADNKDFALTLPDNKQISEIKWIAVYDLSKYENYGDVYVPDGFEPPSTQTLPPLISKSDDCSSDQIELIDTKTIKIYNLNVHAADDMELYFVVGKGHVPSLRAGASTIIPDENGYFEPLRSYTNEDVELVLPGTFTFTDNSVHWLSVYDKKADKALGYYVTIPNHDESQSVVPPSLRKSMYVHPQKYDYTLPNCAALHRDFHVSWDVVGQTVTFELVALANDDDWLGFGVSGDNSTAKMIGGDVAIGHLNLRTGQGVVSDYNLDARAPCSQILDHKRGVCKDQELGKSDGIQVLEGRRVNNALTVIKYRRQLKSADELDKDFITDQVAILFLIYFNSPCFYNNEYVLANLCDLGPGENDEDERAWVPQAVPEAPQDHPAAGAASEDENDEGNPNIDSNSCVPFLLPDENRRVKPWGPIRLVDVHGRIGPSAGLRGYEGVSGYANPGYSWYIHGYVTPELYMQRGITYSFRVEGGNNPHNLETYHPFIITNEPLGGSAANLPSARILAGVEVTRRGQPRPNAAGRLCIWKHEHTDRRTDEKYTTFEKFRNTLKLRCEQGSQAANLDVTPNSSWPDVVYYHSYTQSNMGWKIHIVDSFREVASSVGVLTTSICLPILLLSIVICKHIL</sequence>
<proteinExistence type="predicted"/>
<dbReference type="InterPro" id="IPR045266">
    <property type="entry name" value="DOH_DOMON"/>
</dbReference>
<dbReference type="SMART" id="SM00664">
    <property type="entry name" value="DoH"/>
    <property type="match status" value="1"/>
</dbReference>
<dbReference type="SMART" id="SM00686">
    <property type="entry name" value="DM13"/>
    <property type="match status" value="2"/>
</dbReference>
<evidence type="ECO:0000259" key="5">
    <source>
        <dbReference type="PROSITE" id="PS51549"/>
    </source>
</evidence>
<evidence type="ECO:0000256" key="1">
    <source>
        <dbReference type="ARBA" id="ARBA00022737"/>
    </source>
</evidence>
<evidence type="ECO:0000259" key="4">
    <source>
        <dbReference type="PROSITE" id="PS50836"/>
    </source>
</evidence>
<feature type="region of interest" description="Disordered" evidence="2">
    <location>
        <begin position="465"/>
        <end position="491"/>
    </location>
</feature>
<evidence type="ECO:0000256" key="2">
    <source>
        <dbReference type="SAM" id="MobiDB-lite"/>
    </source>
</evidence>
<feature type="transmembrane region" description="Helical" evidence="3">
    <location>
        <begin position="692"/>
        <end position="715"/>
    </location>
</feature>
<dbReference type="PROSITE" id="PS50836">
    <property type="entry name" value="DOMON"/>
    <property type="match status" value="1"/>
</dbReference>
<dbReference type="Proteomes" id="UP000094527">
    <property type="component" value="Unassembled WGS sequence"/>
</dbReference>
<keyword evidence="7" id="KW-1185">Reference proteome</keyword>
<dbReference type="OMA" id="SFTHANM"/>
<organism evidence="6 7">
    <name type="scientific">Orchesella cincta</name>
    <name type="common">Springtail</name>
    <name type="synonym">Podura cincta</name>
    <dbReference type="NCBI Taxonomy" id="48709"/>
    <lineage>
        <taxon>Eukaryota</taxon>
        <taxon>Metazoa</taxon>
        <taxon>Ecdysozoa</taxon>
        <taxon>Arthropoda</taxon>
        <taxon>Hexapoda</taxon>
        <taxon>Collembola</taxon>
        <taxon>Entomobryomorpha</taxon>
        <taxon>Entomobryoidea</taxon>
        <taxon>Orchesellidae</taxon>
        <taxon>Orchesellinae</taxon>
        <taxon>Orchesella</taxon>
    </lineage>
</organism>
<keyword evidence="3" id="KW-0472">Membrane</keyword>
<keyword evidence="3" id="KW-1133">Transmembrane helix</keyword>
<evidence type="ECO:0000313" key="7">
    <source>
        <dbReference type="Proteomes" id="UP000094527"/>
    </source>
</evidence>
<dbReference type="Pfam" id="PF10517">
    <property type="entry name" value="DM13"/>
    <property type="match status" value="2"/>
</dbReference>
<reference evidence="6 7" key="1">
    <citation type="journal article" date="2016" name="Genome Biol. Evol.">
        <title>Gene Family Evolution Reflects Adaptation to Soil Environmental Stressors in the Genome of the Collembolan Orchesella cincta.</title>
        <authorList>
            <person name="Faddeeva-Vakhrusheva A."/>
            <person name="Derks M.F."/>
            <person name="Anvar S.Y."/>
            <person name="Agamennone V."/>
            <person name="Suring W."/>
            <person name="Smit S."/>
            <person name="van Straalen N.M."/>
            <person name="Roelofs D."/>
        </authorList>
    </citation>
    <scope>NUCLEOTIDE SEQUENCE [LARGE SCALE GENOMIC DNA]</scope>
    <source>
        <tissue evidence="6">Mixed pool</tissue>
    </source>
</reference>
<feature type="domain" description="DOMON" evidence="4">
    <location>
        <begin position="292"/>
        <end position="427"/>
    </location>
</feature>
<dbReference type="PANTHER" id="PTHR24036:SF16">
    <property type="entry name" value="KNICKKOPF"/>
    <property type="match status" value="1"/>
</dbReference>
<keyword evidence="1" id="KW-0677">Repeat</keyword>
<feature type="domain" description="DM13" evidence="5">
    <location>
        <begin position="25"/>
        <end position="133"/>
    </location>
</feature>
<comment type="caution">
    <text evidence="6">The sequence shown here is derived from an EMBL/GenBank/DDBJ whole genome shotgun (WGS) entry which is preliminary data.</text>
</comment>
<dbReference type="AlphaFoldDB" id="A0A1D2MT41"/>
<keyword evidence="3" id="KW-0812">Transmembrane</keyword>
<dbReference type="InterPro" id="IPR019545">
    <property type="entry name" value="DM13_domain"/>
</dbReference>
<gene>
    <name evidence="6" type="ORF">Ocin01_10410</name>
</gene>
<dbReference type="CDD" id="cd09631">
    <property type="entry name" value="DOMON_DOH"/>
    <property type="match status" value="1"/>
</dbReference>
<dbReference type="OrthoDB" id="2448405at2759"/>
<dbReference type="EMBL" id="LJIJ01000556">
    <property type="protein sequence ID" value="ODM96270.1"/>
    <property type="molecule type" value="Genomic_DNA"/>
</dbReference>
<dbReference type="PROSITE" id="PS51549">
    <property type="entry name" value="DM13"/>
    <property type="match status" value="2"/>
</dbReference>
<evidence type="ECO:0000313" key="6">
    <source>
        <dbReference type="EMBL" id="ODM96270.1"/>
    </source>
</evidence>
<dbReference type="Pfam" id="PF03351">
    <property type="entry name" value="DOMON"/>
    <property type="match status" value="1"/>
</dbReference>
<dbReference type="PANTHER" id="PTHR24036">
    <property type="entry name" value="SKELETOR-RELATED"/>
    <property type="match status" value="1"/>
</dbReference>
<evidence type="ECO:0000256" key="3">
    <source>
        <dbReference type="SAM" id="Phobius"/>
    </source>
</evidence>
<feature type="non-terminal residue" evidence="6">
    <location>
        <position position="1"/>
    </location>
</feature>
<protein>
    <submittedName>
        <fullName evidence="6">Protein Skeletor, isoforms B/C</fullName>
    </submittedName>
</protein>
<dbReference type="InterPro" id="IPR052126">
    <property type="entry name" value="Spindle_Org/Thrombomodulin"/>
</dbReference>
<dbReference type="InterPro" id="IPR005018">
    <property type="entry name" value="DOMON_domain"/>
</dbReference>
<feature type="domain" description="DM13" evidence="5">
    <location>
        <begin position="142"/>
        <end position="255"/>
    </location>
</feature>
<accession>A0A1D2MT41</accession>
<name>A0A1D2MT41_ORCCI</name>